<dbReference type="EMBL" id="AHKC01007470">
    <property type="protein sequence ID" value="EKF38142.1"/>
    <property type="molecule type" value="Genomic_DNA"/>
</dbReference>
<comment type="caution">
    <text evidence="3">The sequence shown here is derived from an EMBL/GenBank/DDBJ whole genome shotgun (WGS) entry which is preliminary data.</text>
</comment>
<dbReference type="OrthoDB" id="248546at2759"/>
<dbReference type="Proteomes" id="UP000007350">
    <property type="component" value="Unassembled WGS sequence"/>
</dbReference>
<feature type="region of interest" description="Disordered" evidence="2">
    <location>
        <begin position="254"/>
        <end position="302"/>
    </location>
</feature>
<evidence type="ECO:0000256" key="2">
    <source>
        <dbReference type="SAM" id="MobiDB-lite"/>
    </source>
</evidence>
<proteinExistence type="predicted"/>
<feature type="region of interest" description="Disordered" evidence="2">
    <location>
        <begin position="554"/>
        <end position="581"/>
    </location>
</feature>
<accession>K2PAR0</accession>
<keyword evidence="4" id="KW-1185">Reference proteome</keyword>
<dbReference type="AlphaFoldDB" id="K2PAR0"/>
<name>K2PAR0_TRYCR</name>
<feature type="coiled-coil region" evidence="1">
    <location>
        <begin position="145"/>
        <end position="179"/>
    </location>
</feature>
<evidence type="ECO:0000256" key="1">
    <source>
        <dbReference type="SAM" id="Coils"/>
    </source>
</evidence>
<protein>
    <submittedName>
        <fullName evidence="3">Uncharacterized protein</fullName>
    </submittedName>
</protein>
<evidence type="ECO:0000313" key="4">
    <source>
        <dbReference type="Proteomes" id="UP000007350"/>
    </source>
</evidence>
<feature type="compositionally biased region" description="Basic residues" evidence="2">
    <location>
        <begin position="572"/>
        <end position="581"/>
    </location>
</feature>
<reference evidence="3 4" key="1">
    <citation type="journal article" date="2012" name="BMC Genomics">
        <title>Comparative genomic analysis of human infective Trypanosoma cruzi lineages with the bat-restricted subspecies T. cruzi marinkellei.</title>
        <authorList>
            <person name="Franzen O."/>
            <person name="Talavera-Lopez C."/>
            <person name="Ochaya S."/>
            <person name="Butler C.E."/>
            <person name="Messenger L.A."/>
            <person name="Lewis M.D."/>
            <person name="Llewellyn M.S."/>
            <person name="Marinkelle C.J."/>
            <person name="Tyler K.M."/>
            <person name="Miles M.A."/>
            <person name="Andersson B."/>
        </authorList>
    </citation>
    <scope>NUCLEOTIDE SEQUENCE [LARGE SCALE GENOMIC DNA]</scope>
    <source>
        <strain evidence="3 4">B7</strain>
    </source>
</reference>
<feature type="compositionally biased region" description="Low complexity" evidence="2">
    <location>
        <begin position="277"/>
        <end position="292"/>
    </location>
</feature>
<gene>
    <name evidence="3" type="ORF">MOQ_001655</name>
</gene>
<keyword evidence="1" id="KW-0175">Coiled coil</keyword>
<evidence type="ECO:0000313" key="3">
    <source>
        <dbReference type="EMBL" id="EKF38142.1"/>
    </source>
</evidence>
<sequence length="581" mass="60876">MTNTPVVNHFYVQNELAVPVPMFFTPNLSMESVSLSQPKDTSEIRGTQGRELAPRGYRVNGIAVRTAGPTVGRKRFHDDSRAMNPYEVSHQGHVRPISNEEEQSLLNESIEYYRSAKLARKEPLNINKGDGVSSEDHTAMLRTELKRMQDQYDHLSKLVEETRAELQRSREAIEHSQEDARRFVSDLRVEVAELRKHVQLMDGRQSSMEGTVGSLKGLQTLVETFRGDVTSLRNEVNQSSRAVALLEKSIEDVKRHPQARPQATELPPFSRPPANATTTTTTTTSMDTTNKTPAVDVSSAPKETFTFGGTSTGSTASTGAGFAPATKAEHTSAGSSTEKTNPFSFGGNLANVTSATGTTSMPKNPFSFGASSGNSTAANTSGLGGAMNLVEPTKGGVATAEKTTTANNTLSSNGGNPSASSFNNMSAGFGNEFAAKQGFGFSTGSAAPSDAWQTPAVTSVTSAGSNPFSVHSGPGTFTAPANAPLSNLPSSFGSTGVDSTAGPNPFAAPSYNNASAGAFGGGGLQSVPGVSSGASNPTGTLSFAQPITSKVTFATDAGPSGGAEASNLLGSHQRKKTQRRY</sequence>
<organism evidence="3 4">
    <name type="scientific">Trypanosoma cruzi marinkellei</name>
    <dbReference type="NCBI Taxonomy" id="85056"/>
    <lineage>
        <taxon>Eukaryota</taxon>
        <taxon>Discoba</taxon>
        <taxon>Euglenozoa</taxon>
        <taxon>Kinetoplastea</taxon>
        <taxon>Metakinetoplastina</taxon>
        <taxon>Trypanosomatida</taxon>
        <taxon>Trypanosomatidae</taxon>
        <taxon>Trypanosoma</taxon>
        <taxon>Schizotrypanum</taxon>
    </lineage>
</organism>